<dbReference type="OrthoDB" id="20719at10239"/>
<name>M4HQ11_9CAUD</name>
<accession>M4HQ11</accession>
<dbReference type="GeneID" id="15041894"/>
<dbReference type="Proteomes" id="UP000011865">
    <property type="component" value="Segment"/>
</dbReference>
<reference evidence="1 2" key="1">
    <citation type="journal article" date="2013" name="Virol. J.">
        <title>Genome sequence and analysis of a broad-host range lytic bacteriophage that infects the Bacillus cereus group.</title>
        <authorList>
            <person name="El-Arabi T.F."/>
            <person name="Griffiths M.W."/>
            <person name="She Y.M."/>
            <person name="Villegas A."/>
            <person name="Lingohr E.J."/>
            <person name="Kropinski A.M."/>
        </authorList>
    </citation>
    <scope>NUCLEOTIDE SEQUENCE [LARGE SCALE GENOMIC DNA]</scope>
</reference>
<organism evidence="1 2">
    <name type="scientific">Bacillus phage vB_BceM_Bc431v3</name>
    <dbReference type="NCBI Taxonomy" id="1195072"/>
    <lineage>
        <taxon>Viruses</taxon>
        <taxon>Duplodnaviria</taxon>
        <taxon>Heunggongvirae</taxon>
        <taxon>Uroviricota</taxon>
        <taxon>Caudoviricetes</taxon>
        <taxon>Herelleviridae</taxon>
        <taxon>Bastillevirinae</taxon>
        <taxon>Caeruleovirus</taxon>
        <taxon>Caeruleovirus Bc431</taxon>
    </lineage>
</organism>
<proteinExistence type="predicted"/>
<dbReference type="RefSeq" id="YP_007677035.1">
    <property type="nucleotide sequence ID" value="NC_020873.1"/>
</dbReference>
<gene>
    <name evidence="1" type="primary">orf136</name>
</gene>
<keyword evidence="2" id="KW-1185">Reference proteome</keyword>
<evidence type="ECO:0000313" key="2">
    <source>
        <dbReference type="Proteomes" id="UP000011865"/>
    </source>
</evidence>
<sequence length="135" mass="15951">MRYKSKDGLCESSNPEFVATWNNVVEEQRIKETKWVEDLRSQGVKAAHPDDGWVNRKEDSVLLCYPQFNDGVEVGDTIALGWAWDDTRLVKVTDIIVLPFGNPRYKFEPIEIEVEEKKMNWWTRLFNWTKEEELK</sequence>
<dbReference type="KEGG" id="vg:15041894"/>
<evidence type="ECO:0000313" key="1">
    <source>
        <dbReference type="EMBL" id="AFQ96445.1"/>
    </source>
</evidence>
<dbReference type="EMBL" id="JX094431">
    <property type="protein sequence ID" value="AFQ96445.1"/>
    <property type="molecule type" value="Genomic_DNA"/>
</dbReference>
<protein>
    <submittedName>
        <fullName evidence="1">Uncharacterized protein</fullName>
    </submittedName>
</protein>